<name>A0A545V3W5_9HYPO</name>
<evidence type="ECO:0000313" key="1">
    <source>
        <dbReference type="EMBL" id="TQV96402.1"/>
    </source>
</evidence>
<evidence type="ECO:0000313" key="2">
    <source>
        <dbReference type="Proteomes" id="UP000315783"/>
    </source>
</evidence>
<dbReference type="Proteomes" id="UP000315783">
    <property type="component" value="Unassembled WGS sequence"/>
</dbReference>
<comment type="caution">
    <text evidence="1">The sequence shown here is derived from an EMBL/GenBank/DDBJ whole genome shotgun (WGS) entry which is preliminary data.</text>
</comment>
<keyword evidence="2" id="KW-1185">Reference proteome</keyword>
<sequence length="66" mass="7609">MCPSFWLYDATFIHLCKSRASTRVEHHGGTSSGRLARDIQLPRSISVWRLSGLTTHRHGWLWFGVK</sequence>
<protein>
    <submittedName>
        <fullName evidence="1">Uncharacterized protein</fullName>
    </submittedName>
</protein>
<accession>A0A545V3W5</accession>
<reference evidence="1 2" key="1">
    <citation type="journal article" date="2019" name="Appl. Microbiol. Biotechnol.">
        <title>Genome sequence of Isaria javanica and comparative genome analysis insights into family S53 peptidase evolution in fungal entomopathogens.</title>
        <authorList>
            <person name="Lin R."/>
            <person name="Zhang X."/>
            <person name="Xin B."/>
            <person name="Zou M."/>
            <person name="Gao Y."/>
            <person name="Qin F."/>
            <person name="Hu Q."/>
            <person name="Xie B."/>
            <person name="Cheng X."/>
        </authorList>
    </citation>
    <scope>NUCLEOTIDE SEQUENCE [LARGE SCALE GENOMIC DNA]</scope>
    <source>
        <strain evidence="1 2">IJ1G</strain>
    </source>
</reference>
<proteinExistence type="predicted"/>
<dbReference type="AlphaFoldDB" id="A0A545V3W5"/>
<gene>
    <name evidence="1" type="ORF">IF1G_04985</name>
</gene>
<dbReference type="EMBL" id="SPUK01000006">
    <property type="protein sequence ID" value="TQV96402.1"/>
    <property type="molecule type" value="Genomic_DNA"/>
</dbReference>
<organism evidence="1 2">
    <name type="scientific">Cordyceps javanica</name>
    <dbReference type="NCBI Taxonomy" id="43265"/>
    <lineage>
        <taxon>Eukaryota</taxon>
        <taxon>Fungi</taxon>
        <taxon>Dikarya</taxon>
        <taxon>Ascomycota</taxon>
        <taxon>Pezizomycotina</taxon>
        <taxon>Sordariomycetes</taxon>
        <taxon>Hypocreomycetidae</taxon>
        <taxon>Hypocreales</taxon>
        <taxon>Cordycipitaceae</taxon>
        <taxon>Cordyceps</taxon>
    </lineage>
</organism>